<evidence type="ECO:0000259" key="8">
    <source>
        <dbReference type="Pfam" id="PF13529"/>
    </source>
</evidence>
<evidence type="ECO:0000259" key="7">
    <source>
        <dbReference type="Pfam" id="PF04932"/>
    </source>
</evidence>
<reference evidence="9 10" key="1">
    <citation type="submission" date="2013-03" db="EMBL/GenBank/DDBJ databases">
        <title>Whole genome shotgun sequencing of Clostridium sartagoforme AAU1.</title>
        <authorList>
            <person name="Joshi C.G."/>
            <person name="Duggirala S.M."/>
            <person name="Nathani N.M."/>
            <person name="Bhatt V.D."/>
            <person name="Patel A.K."/>
            <person name="Pandya P.R."/>
            <person name="KaPatel J.A."/>
        </authorList>
    </citation>
    <scope>NUCLEOTIDE SEQUENCE [LARGE SCALE GENOMIC DNA]</scope>
    <source>
        <strain evidence="9 10">AAU1</strain>
    </source>
</reference>
<feature type="domain" description="O-antigen ligase-related" evidence="7">
    <location>
        <begin position="162"/>
        <end position="342"/>
    </location>
</feature>
<feature type="transmembrane region" description="Helical" evidence="6">
    <location>
        <begin position="48"/>
        <end position="69"/>
    </location>
</feature>
<evidence type="ECO:0000256" key="3">
    <source>
        <dbReference type="ARBA" id="ARBA00022989"/>
    </source>
</evidence>
<evidence type="ECO:0000256" key="2">
    <source>
        <dbReference type="ARBA" id="ARBA00022692"/>
    </source>
</evidence>
<evidence type="ECO:0000313" key="10">
    <source>
        <dbReference type="Proteomes" id="UP000013988"/>
    </source>
</evidence>
<dbReference type="PANTHER" id="PTHR37422:SF13">
    <property type="entry name" value="LIPOPOLYSACCHARIDE BIOSYNTHESIS PROTEIN PA4999-RELATED"/>
    <property type="match status" value="1"/>
</dbReference>
<keyword evidence="4 6" id="KW-0472">Membrane</keyword>
<feature type="transmembrane region" description="Helical" evidence="6">
    <location>
        <begin position="423"/>
        <end position="449"/>
    </location>
</feature>
<evidence type="ECO:0000256" key="1">
    <source>
        <dbReference type="ARBA" id="ARBA00004141"/>
    </source>
</evidence>
<evidence type="ECO:0000256" key="6">
    <source>
        <dbReference type="SAM" id="Phobius"/>
    </source>
</evidence>
<feature type="coiled-coil region" evidence="5">
    <location>
        <begin position="581"/>
        <end position="608"/>
    </location>
</feature>
<name>R9CM23_9CLOT</name>
<feature type="transmembrane region" description="Helical" evidence="6">
    <location>
        <begin position="334"/>
        <end position="353"/>
    </location>
</feature>
<dbReference type="InterPro" id="IPR011990">
    <property type="entry name" value="TPR-like_helical_dom_sf"/>
</dbReference>
<dbReference type="Proteomes" id="UP000013988">
    <property type="component" value="Unassembled WGS sequence"/>
</dbReference>
<proteinExistence type="predicted"/>
<comment type="caution">
    <text evidence="9">The sequence shown here is derived from an EMBL/GenBank/DDBJ whole genome shotgun (WGS) entry which is preliminary data.</text>
</comment>
<dbReference type="Gene3D" id="1.25.40.10">
    <property type="entry name" value="Tetratricopeptide repeat domain"/>
    <property type="match status" value="1"/>
</dbReference>
<keyword evidence="3 6" id="KW-1133">Transmembrane helix</keyword>
<keyword evidence="10" id="KW-1185">Reference proteome</keyword>
<dbReference type="Pfam" id="PF04932">
    <property type="entry name" value="Wzy_C"/>
    <property type="match status" value="1"/>
</dbReference>
<evidence type="ECO:0000313" key="9">
    <source>
        <dbReference type="EMBL" id="EOR28241.1"/>
    </source>
</evidence>
<keyword evidence="2 6" id="KW-0812">Transmembrane</keyword>
<feature type="transmembrane region" description="Helical" evidence="6">
    <location>
        <begin position="219"/>
        <end position="237"/>
    </location>
</feature>
<feature type="domain" description="Peptidase C39-like" evidence="8">
    <location>
        <begin position="623"/>
        <end position="759"/>
    </location>
</feature>
<feature type="transmembrane region" description="Helical" evidence="6">
    <location>
        <begin position="246"/>
        <end position="266"/>
    </location>
</feature>
<feature type="transmembrane region" description="Helical" evidence="6">
    <location>
        <begin position="159"/>
        <end position="186"/>
    </location>
</feature>
<keyword evidence="5" id="KW-0175">Coiled coil</keyword>
<feature type="transmembrane region" description="Helical" evidence="6">
    <location>
        <begin position="103"/>
        <end position="121"/>
    </location>
</feature>
<dbReference type="PATRIC" id="fig|1202534.3.peg.43"/>
<dbReference type="InterPro" id="IPR007016">
    <property type="entry name" value="O-antigen_ligase-rel_domated"/>
</dbReference>
<dbReference type="InterPro" id="IPR051533">
    <property type="entry name" value="WaaL-like"/>
</dbReference>
<gene>
    <name evidence="9" type="ORF">A500_00225</name>
</gene>
<dbReference type="EMBL" id="ASRV01000007">
    <property type="protein sequence ID" value="EOR28241.1"/>
    <property type="molecule type" value="Genomic_DNA"/>
</dbReference>
<comment type="subcellular location">
    <subcellularLocation>
        <location evidence="1">Membrane</location>
        <topology evidence="1">Multi-pass membrane protein</topology>
    </subcellularLocation>
</comment>
<dbReference type="InterPro" id="IPR039564">
    <property type="entry name" value="Peptidase_C39-like"/>
</dbReference>
<dbReference type="GO" id="GO:0016020">
    <property type="term" value="C:membrane"/>
    <property type="evidence" value="ECO:0007669"/>
    <property type="project" value="UniProtKB-SubCell"/>
</dbReference>
<dbReference type="RefSeq" id="WP_016205584.1">
    <property type="nucleotide sequence ID" value="NZ_ASRV01000007.1"/>
</dbReference>
<feature type="transmembrane region" description="Helical" evidence="6">
    <location>
        <begin position="382"/>
        <end position="402"/>
    </location>
</feature>
<feature type="transmembrane region" description="Helical" evidence="6">
    <location>
        <begin position="75"/>
        <end position="91"/>
    </location>
</feature>
<sequence>MFEIIIGILPFIIPSSILKENLATLILFLVGSIFIIKNKNKIKENKYFYIIGVMSLLILLSQLIISPYIESISGSFLYLNMAIYYLIYGYIIKYENKDEISKYILLSIIVVSLFYIFYHGLYQGIRVFGNIGYANSYALLALVSLYLNKIRKKDNLTEFIEIILFLTLLFTGSRTTLVLSLIYIAYKLYSDYKYKNIKVIISLEGFFCATILYIIMEKLRIYSLLVIPILIILYYFIKNIRFIDKLYYGLGVISLILLIISNNNLINRLKNISLYTGTLQERLLIYGDSIKSITKHPLGNGINMFQYKLFNDATAFYDVKYIHNSYLQVAYDTGIVNALIFITVIILGLMMLIKSKSKHKFSLILAYGTILVHSILDFDLSFSTFPIILVMLVALGDIGGAENKKDKIVYEDNKKQAFNLSKYLYITIASLSIYFIIFETSIVIGNYFIDTNSNLSDKIFNFSNNISFKRDYRGYFNKAKAKKNLYDESKDENYLKEGVSLLEACKEINPFDPMLIWNLSYLYEALGQNETALNLSEEVLERERFYPAAYTKQYDYLMKLYGETNDKKYEDEVNKLEYTYYKNYKELNKRAKYMNNQLQENFDDIRDKNIDYNILLNKKYENKIKYFNQEDEEWARYPYKTDSNPLGETGCGVTAMAMIQSTIKEKEITPIEMAEYSIKNGYCNNNTEVEFFDNVVKDERYKLNVEKFNSDEISKVKRLVSDGKHIAVALMRQGDFTTEGHYLVLYGIETINGINYFNALDSNKDNNNYIDNGNIIYNNPKDGFIKVKSSLFLEQCIQFWVYSI</sequence>
<organism evidence="9 10">
    <name type="scientific">Clostridium sartagoforme AAU1</name>
    <dbReference type="NCBI Taxonomy" id="1202534"/>
    <lineage>
        <taxon>Bacteria</taxon>
        <taxon>Bacillati</taxon>
        <taxon>Bacillota</taxon>
        <taxon>Clostridia</taxon>
        <taxon>Eubacteriales</taxon>
        <taxon>Clostridiaceae</taxon>
        <taxon>Clostridium</taxon>
    </lineage>
</organism>
<dbReference type="Pfam" id="PF13529">
    <property type="entry name" value="Peptidase_C39_2"/>
    <property type="match status" value="1"/>
</dbReference>
<dbReference type="AlphaFoldDB" id="R9CM23"/>
<protein>
    <submittedName>
        <fullName evidence="9">Uncharacterized protein</fullName>
    </submittedName>
</protein>
<feature type="transmembrane region" description="Helical" evidence="6">
    <location>
        <begin position="127"/>
        <end position="147"/>
    </location>
</feature>
<evidence type="ECO:0000256" key="4">
    <source>
        <dbReference type="ARBA" id="ARBA00023136"/>
    </source>
</evidence>
<dbReference type="SUPFAM" id="SSF48452">
    <property type="entry name" value="TPR-like"/>
    <property type="match status" value="1"/>
</dbReference>
<evidence type="ECO:0000256" key="5">
    <source>
        <dbReference type="SAM" id="Coils"/>
    </source>
</evidence>
<dbReference type="Gene3D" id="3.90.70.10">
    <property type="entry name" value="Cysteine proteinases"/>
    <property type="match status" value="1"/>
</dbReference>
<accession>R9CM23</accession>
<dbReference type="PANTHER" id="PTHR37422">
    <property type="entry name" value="TEICHURONIC ACID BIOSYNTHESIS PROTEIN TUAE"/>
    <property type="match status" value="1"/>
</dbReference>
<feature type="transmembrane region" description="Helical" evidence="6">
    <location>
        <begin position="17"/>
        <end position="36"/>
    </location>
</feature>